<dbReference type="Gene3D" id="3.40.50.1700">
    <property type="entry name" value="Glycoside hydrolase family 3 C-terminal domain"/>
    <property type="match status" value="1"/>
</dbReference>
<name>A0A6A6BC19_9PEZI</name>
<accession>A0A6A6BC19</accession>
<evidence type="ECO:0000256" key="8">
    <source>
        <dbReference type="ARBA" id="ARBA00022801"/>
    </source>
</evidence>
<evidence type="ECO:0000256" key="7">
    <source>
        <dbReference type="ARBA" id="ARBA00022729"/>
    </source>
</evidence>
<organism evidence="20 21">
    <name type="scientific">Aplosporella prunicola CBS 121167</name>
    <dbReference type="NCBI Taxonomy" id="1176127"/>
    <lineage>
        <taxon>Eukaryota</taxon>
        <taxon>Fungi</taxon>
        <taxon>Dikarya</taxon>
        <taxon>Ascomycota</taxon>
        <taxon>Pezizomycotina</taxon>
        <taxon>Dothideomycetes</taxon>
        <taxon>Dothideomycetes incertae sedis</taxon>
        <taxon>Botryosphaeriales</taxon>
        <taxon>Aplosporellaceae</taxon>
        <taxon>Aplosporella</taxon>
    </lineage>
</organism>
<dbReference type="GO" id="GO:0005576">
    <property type="term" value="C:extracellular region"/>
    <property type="evidence" value="ECO:0007669"/>
    <property type="project" value="UniProtKB-SubCell"/>
</dbReference>
<dbReference type="PRINTS" id="PR00133">
    <property type="entry name" value="GLHYDRLASE3"/>
</dbReference>
<dbReference type="InterPro" id="IPR013783">
    <property type="entry name" value="Ig-like_fold"/>
</dbReference>
<comment type="similarity">
    <text evidence="4">Belongs to the glycosyl hydrolase 3 family.</text>
</comment>
<evidence type="ECO:0000256" key="18">
    <source>
        <dbReference type="SAM" id="SignalP"/>
    </source>
</evidence>
<dbReference type="FunFam" id="3.20.20.300:FF:000002">
    <property type="entry name" value="Probable beta-glucosidase"/>
    <property type="match status" value="1"/>
</dbReference>
<evidence type="ECO:0000256" key="16">
    <source>
        <dbReference type="ARBA" id="ARBA00041601"/>
    </source>
</evidence>
<dbReference type="Pfam" id="PF14310">
    <property type="entry name" value="Fn3-like"/>
    <property type="match status" value="1"/>
</dbReference>
<proteinExistence type="inferred from homology"/>
<evidence type="ECO:0000256" key="2">
    <source>
        <dbReference type="ARBA" id="ARBA00004613"/>
    </source>
</evidence>
<dbReference type="OrthoDB" id="416222at2759"/>
<keyword evidence="6" id="KW-0964">Secreted</keyword>
<dbReference type="PANTHER" id="PTHR42715">
    <property type="entry name" value="BETA-GLUCOSIDASE"/>
    <property type="match status" value="1"/>
</dbReference>
<evidence type="ECO:0000313" key="21">
    <source>
        <dbReference type="Proteomes" id="UP000799438"/>
    </source>
</evidence>
<feature type="domain" description="Fibronectin type III-like" evidence="19">
    <location>
        <begin position="697"/>
        <end position="769"/>
    </location>
</feature>
<dbReference type="InterPro" id="IPR026891">
    <property type="entry name" value="Fn3-like"/>
</dbReference>
<comment type="subcellular location">
    <subcellularLocation>
        <location evidence="2">Secreted</location>
    </subcellularLocation>
</comment>
<protein>
    <recommendedName>
        <fullName evidence="14">Probable beta-glucosidase G</fullName>
        <ecNumber evidence="5">3.2.1.21</ecNumber>
    </recommendedName>
    <alternativeName>
        <fullName evidence="15">Beta-D-glucoside glucohydrolase G</fullName>
    </alternativeName>
    <alternativeName>
        <fullName evidence="16">Cellobiase G</fullName>
    </alternativeName>
    <alternativeName>
        <fullName evidence="17">Gentiobiase G</fullName>
    </alternativeName>
</protein>
<keyword evidence="10" id="KW-0119">Carbohydrate metabolism</keyword>
<keyword evidence="12" id="KW-0624">Polysaccharide degradation</keyword>
<dbReference type="EC" id="3.2.1.21" evidence="5"/>
<keyword evidence="7 18" id="KW-0732">Signal</keyword>
<dbReference type="GeneID" id="54302704"/>
<feature type="chain" id="PRO_5025553510" description="Probable beta-glucosidase G" evidence="18">
    <location>
        <begin position="18"/>
        <end position="781"/>
    </location>
</feature>
<comment type="function">
    <text evidence="13">Beta-glucosidases are one of a number of cellulolytic enzymes involved in the degradation of cellulosic biomass. Catalyzes the last step releasing glucose from the inhibitory cellobiose.</text>
</comment>
<dbReference type="PANTHER" id="PTHR42715:SF12">
    <property type="entry name" value="BETA-GLUCOSIDASE G-RELATED"/>
    <property type="match status" value="1"/>
</dbReference>
<dbReference type="Gene3D" id="2.60.40.10">
    <property type="entry name" value="Immunoglobulins"/>
    <property type="match status" value="1"/>
</dbReference>
<evidence type="ECO:0000256" key="9">
    <source>
        <dbReference type="ARBA" id="ARBA00023180"/>
    </source>
</evidence>
<dbReference type="InterPro" id="IPR050288">
    <property type="entry name" value="Cellulose_deg_GH3"/>
</dbReference>
<dbReference type="RefSeq" id="XP_033396871.1">
    <property type="nucleotide sequence ID" value="XM_033545205.1"/>
</dbReference>
<dbReference type="Gene3D" id="3.20.20.300">
    <property type="entry name" value="Glycoside hydrolase, family 3, N-terminal domain"/>
    <property type="match status" value="1"/>
</dbReference>
<dbReference type="AlphaFoldDB" id="A0A6A6BC19"/>
<evidence type="ECO:0000256" key="13">
    <source>
        <dbReference type="ARBA" id="ARBA00024983"/>
    </source>
</evidence>
<sequence>MLSLIRALAFTPLLVKALDGPQSNPTTSRTWEESSVQADAFIARLNLTEKVTLLMGHQTGPCVGNIQSLPSQNFSGLCLQDGPLSDRSTDLASVFPAGLTAAATWDKDLIYQRALALGYEFRGKGSHVFLGPVAGPLGRHPLGGRNWEGFSTDPYLTGVAMAASVRGVQEAGVQACAKHFIGNEQETARTTISSNIDDRTMHELYLWPFADAVKANVASIMCSYNRLNQTYTCEHPELLNGLLKQELGFKGYVVTDWAAKHVTVRSIEAGLDMTMPGGDLSDLNVPSTNTGTSFGQDLLRAVQNGTIAETKVDEMARRVLAPYFYLGQNEDFPSVDPSNAYVLGTINARLQAAISEYGPDIPLARDVRDDHAKLIREIGAAGTVLLKNTNNTLPLSQPANIGVFGNDAADVSEGLYQSNSGEFGADIGTLSVGGGSGTGKLTYVISPLSAIRARAQETGARVQYLLDNEVIASENLRSIFPPPDVCLVFLKTFASEAVDRRFFENDWNSTVVVETVAQNCPNTVVVTHSAGVNTMPWAHNPNVTAILAAHFPGQESGNSIVDVLFGDVNPSGRLPYTIPESEEDYDLPTVNITADTQETDLSAWQADFTEGLLIDYRHFDSKNITPLYEFGYGLSYTTFSFSAPLEVTSKASGLSAFPSSSRNSSSNVSSGGNPDLWKEVLVLHTSVSNDGDVAGAQAVQLYVALPEDTAPPNTPMRALRGFEKVTLEPGESKDVEFVLLRRDLSFWDVAAQDWQIPQGEFTFSAGFSSRDLKESFLDHIL</sequence>
<evidence type="ECO:0000256" key="6">
    <source>
        <dbReference type="ARBA" id="ARBA00022525"/>
    </source>
</evidence>
<dbReference type="Pfam" id="PF00933">
    <property type="entry name" value="Glyco_hydro_3"/>
    <property type="match status" value="1"/>
</dbReference>
<evidence type="ECO:0000256" key="1">
    <source>
        <dbReference type="ARBA" id="ARBA00000448"/>
    </source>
</evidence>
<dbReference type="InterPro" id="IPR001764">
    <property type="entry name" value="Glyco_hydro_3_N"/>
</dbReference>
<dbReference type="GO" id="GO:0009251">
    <property type="term" value="P:glucan catabolic process"/>
    <property type="evidence" value="ECO:0007669"/>
    <property type="project" value="TreeGrafter"/>
</dbReference>
<evidence type="ECO:0000259" key="19">
    <source>
        <dbReference type="SMART" id="SM01217"/>
    </source>
</evidence>
<feature type="signal peptide" evidence="18">
    <location>
        <begin position="1"/>
        <end position="17"/>
    </location>
</feature>
<keyword evidence="9" id="KW-0325">Glycoprotein</keyword>
<evidence type="ECO:0000256" key="12">
    <source>
        <dbReference type="ARBA" id="ARBA00023326"/>
    </source>
</evidence>
<evidence type="ECO:0000256" key="10">
    <source>
        <dbReference type="ARBA" id="ARBA00023277"/>
    </source>
</evidence>
<dbReference type="Proteomes" id="UP000799438">
    <property type="component" value="Unassembled WGS sequence"/>
</dbReference>
<dbReference type="SUPFAM" id="SSF51445">
    <property type="entry name" value="(Trans)glycosidases"/>
    <property type="match status" value="1"/>
</dbReference>
<evidence type="ECO:0000256" key="3">
    <source>
        <dbReference type="ARBA" id="ARBA00004987"/>
    </source>
</evidence>
<evidence type="ECO:0000256" key="15">
    <source>
        <dbReference type="ARBA" id="ARBA00041276"/>
    </source>
</evidence>
<dbReference type="InterPro" id="IPR036881">
    <property type="entry name" value="Glyco_hydro_3_C_sf"/>
</dbReference>
<dbReference type="Pfam" id="PF01915">
    <property type="entry name" value="Glyco_hydro_3_C"/>
    <property type="match status" value="1"/>
</dbReference>
<evidence type="ECO:0000256" key="11">
    <source>
        <dbReference type="ARBA" id="ARBA00023295"/>
    </source>
</evidence>
<dbReference type="SUPFAM" id="SSF52279">
    <property type="entry name" value="Beta-D-glucan exohydrolase, C-terminal domain"/>
    <property type="match status" value="1"/>
</dbReference>
<reference evidence="20" key="1">
    <citation type="journal article" date="2020" name="Stud. Mycol.">
        <title>101 Dothideomycetes genomes: a test case for predicting lifestyles and emergence of pathogens.</title>
        <authorList>
            <person name="Haridas S."/>
            <person name="Albert R."/>
            <person name="Binder M."/>
            <person name="Bloem J."/>
            <person name="Labutti K."/>
            <person name="Salamov A."/>
            <person name="Andreopoulos B."/>
            <person name="Baker S."/>
            <person name="Barry K."/>
            <person name="Bills G."/>
            <person name="Bluhm B."/>
            <person name="Cannon C."/>
            <person name="Castanera R."/>
            <person name="Culley D."/>
            <person name="Daum C."/>
            <person name="Ezra D."/>
            <person name="Gonzalez J."/>
            <person name="Henrissat B."/>
            <person name="Kuo A."/>
            <person name="Liang C."/>
            <person name="Lipzen A."/>
            <person name="Lutzoni F."/>
            <person name="Magnuson J."/>
            <person name="Mondo S."/>
            <person name="Nolan M."/>
            <person name="Ohm R."/>
            <person name="Pangilinan J."/>
            <person name="Park H.-J."/>
            <person name="Ramirez L."/>
            <person name="Alfaro M."/>
            <person name="Sun H."/>
            <person name="Tritt A."/>
            <person name="Yoshinaga Y."/>
            <person name="Zwiers L.-H."/>
            <person name="Turgeon B."/>
            <person name="Goodwin S."/>
            <person name="Spatafora J."/>
            <person name="Crous P."/>
            <person name="Grigoriev I."/>
        </authorList>
    </citation>
    <scope>NUCLEOTIDE SEQUENCE</scope>
    <source>
        <strain evidence="20">CBS 121167</strain>
    </source>
</reference>
<dbReference type="EMBL" id="ML995488">
    <property type="protein sequence ID" value="KAF2141158.1"/>
    <property type="molecule type" value="Genomic_DNA"/>
</dbReference>
<dbReference type="SMART" id="SM01217">
    <property type="entry name" value="Fn3_like"/>
    <property type="match status" value="1"/>
</dbReference>
<keyword evidence="21" id="KW-1185">Reference proteome</keyword>
<dbReference type="InterPro" id="IPR017853">
    <property type="entry name" value="GH"/>
</dbReference>
<evidence type="ECO:0000313" key="20">
    <source>
        <dbReference type="EMBL" id="KAF2141158.1"/>
    </source>
</evidence>
<keyword evidence="11" id="KW-0326">Glycosidase</keyword>
<evidence type="ECO:0000256" key="14">
    <source>
        <dbReference type="ARBA" id="ARBA00039579"/>
    </source>
</evidence>
<evidence type="ECO:0000256" key="4">
    <source>
        <dbReference type="ARBA" id="ARBA00005336"/>
    </source>
</evidence>
<evidence type="ECO:0000256" key="17">
    <source>
        <dbReference type="ARBA" id="ARBA00041808"/>
    </source>
</evidence>
<gene>
    <name evidence="20" type="ORF">K452DRAFT_334702</name>
</gene>
<dbReference type="InterPro" id="IPR036962">
    <property type="entry name" value="Glyco_hydro_3_N_sf"/>
</dbReference>
<comment type="catalytic activity">
    <reaction evidence="1">
        <text>Hydrolysis of terminal, non-reducing beta-D-glucosyl residues with release of beta-D-glucose.</text>
        <dbReference type="EC" id="3.2.1.21"/>
    </reaction>
</comment>
<evidence type="ECO:0000256" key="5">
    <source>
        <dbReference type="ARBA" id="ARBA00012744"/>
    </source>
</evidence>
<comment type="pathway">
    <text evidence="3">Glycan metabolism; cellulose degradation.</text>
</comment>
<dbReference type="GO" id="GO:0008422">
    <property type="term" value="F:beta-glucosidase activity"/>
    <property type="evidence" value="ECO:0007669"/>
    <property type="project" value="UniProtKB-EC"/>
</dbReference>
<keyword evidence="8 20" id="KW-0378">Hydrolase</keyword>
<dbReference type="InterPro" id="IPR002772">
    <property type="entry name" value="Glyco_hydro_3_C"/>
</dbReference>